<evidence type="ECO:0000259" key="1">
    <source>
        <dbReference type="Pfam" id="PF01575"/>
    </source>
</evidence>
<dbReference type="CDD" id="cd03450">
    <property type="entry name" value="NodN"/>
    <property type="match status" value="1"/>
</dbReference>
<dbReference type="PANTHER" id="PTHR42993:SF1">
    <property type="entry name" value="MAOC-LIKE DEHYDRATASE DOMAIN-CONTAINING PROTEIN"/>
    <property type="match status" value="1"/>
</dbReference>
<sequence length="150" mass="16570">MRSFDSLDELRSAVGEDLGVSDWHIIDQAQIDAFAHSTGDHQWIHTDAARAAEGPFGTTIAHGFLTLALTPRLTHEIYEVHGVRMAINYGTNRVRFPEPLRSGSRVRARGRLDSADEVPGGLQVITHVEVEIADRPKPCCVAELVTRFLS</sequence>
<name>A0A934NEN1_9BACT</name>
<dbReference type="Proteomes" id="UP000614410">
    <property type="component" value="Unassembled WGS sequence"/>
</dbReference>
<dbReference type="Gene3D" id="3.10.129.10">
    <property type="entry name" value="Hotdog Thioesterase"/>
    <property type="match status" value="1"/>
</dbReference>
<dbReference type="SUPFAM" id="SSF54637">
    <property type="entry name" value="Thioesterase/thiol ester dehydrase-isomerase"/>
    <property type="match status" value="1"/>
</dbReference>
<dbReference type="InterPro" id="IPR039375">
    <property type="entry name" value="NodN-like"/>
</dbReference>
<feature type="domain" description="MaoC-like" evidence="1">
    <location>
        <begin position="12"/>
        <end position="116"/>
    </location>
</feature>
<evidence type="ECO:0000313" key="3">
    <source>
        <dbReference type="Proteomes" id="UP000614410"/>
    </source>
</evidence>
<accession>A0A934NEN1</accession>
<dbReference type="PANTHER" id="PTHR42993">
    <property type="entry name" value="MAOC-LIKE DEHYDRATASE DOMAIN-CONTAINING PROTEIN"/>
    <property type="match status" value="1"/>
</dbReference>
<comment type="caution">
    <text evidence="2">The sequence shown here is derived from an EMBL/GenBank/DDBJ whole genome shotgun (WGS) entry which is preliminary data.</text>
</comment>
<organism evidence="2 3">
    <name type="scientific">Candidatus Amunia macphersoniae</name>
    <dbReference type="NCBI Taxonomy" id="3127014"/>
    <lineage>
        <taxon>Bacteria</taxon>
        <taxon>Bacillati</taxon>
        <taxon>Candidatus Dormiibacterota</taxon>
        <taxon>Candidatus Dormibacteria</taxon>
        <taxon>Candidatus Aeolococcales</taxon>
        <taxon>Candidatus Aeolococcaceae</taxon>
        <taxon>Candidatus Amunia</taxon>
    </lineage>
</organism>
<dbReference type="Pfam" id="PF01575">
    <property type="entry name" value="MaoC_dehydratas"/>
    <property type="match status" value="1"/>
</dbReference>
<gene>
    <name evidence="2" type="ORF">JF887_05820</name>
</gene>
<proteinExistence type="predicted"/>
<reference evidence="2 3" key="1">
    <citation type="submission" date="2020-10" db="EMBL/GenBank/DDBJ databases">
        <title>Ca. Dormibacterota MAGs.</title>
        <authorList>
            <person name="Montgomery K."/>
        </authorList>
    </citation>
    <scope>NUCLEOTIDE SEQUENCE [LARGE SCALE GENOMIC DNA]</scope>
    <source>
        <strain evidence="2">Mitchell_Peninsula_5</strain>
    </source>
</reference>
<dbReference type="InterPro" id="IPR029069">
    <property type="entry name" value="HotDog_dom_sf"/>
</dbReference>
<dbReference type="AlphaFoldDB" id="A0A934NEN1"/>
<dbReference type="InterPro" id="IPR002539">
    <property type="entry name" value="MaoC-like_dom"/>
</dbReference>
<protein>
    <submittedName>
        <fullName evidence="2">MaoC family dehydratase</fullName>
    </submittedName>
</protein>
<evidence type="ECO:0000313" key="2">
    <source>
        <dbReference type="EMBL" id="MBJ7608933.1"/>
    </source>
</evidence>
<dbReference type="EMBL" id="JAEKNN010000026">
    <property type="protein sequence ID" value="MBJ7608933.1"/>
    <property type="molecule type" value="Genomic_DNA"/>
</dbReference>